<dbReference type="InterPro" id="IPR024185">
    <property type="entry name" value="FTHF_cligase-like_sf"/>
</dbReference>
<gene>
    <name evidence="2" type="ORF">SHALO_1080</name>
</gene>
<proteinExistence type="predicted"/>
<keyword evidence="3" id="KW-1185">Reference proteome</keyword>
<dbReference type="STRING" id="1193502.SHALO_1080"/>
<sequence length="196" mass="21320">MSSREAILKAIKEAKPHNSESALPEVNILHTTYEDLDTKFATTLAGVGGNAIHLDSLTAVDSYIKEHYKEATVIVSTVEGLHVNTKELGATDDPHTLKDVDLAIIKGEFAVAENGAVWIKEADARHRALYFITQKLMIIVPKGEIVHSMHEAYTRVHFGDKDVFGLFISGPSKTADIEQSLVIGAHGATEACVVFI</sequence>
<dbReference type="InterPro" id="IPR003741">
    <property type="entry name" value="LUD_dom"/>
</dbReference>
<dbReference type="PANTHER" id="PTHR43682:SF1">
    <property type="entry name" value="LACTATE UTILIZATION PROTEIN C"/>
    <property type="match status" value="1"/>
</dbReference>
<evidence type="ECO:0000313" key="2">
    <source>
        <dbReference type="EMBL" id="AOO64860.1"/>
    </source>
</evidence>
<dbReference type="KEGG" id="shal:SHALO_1080"/>
<organism evidence="2 3">
    <name type="scientific">Sulfurospirillum halorespirans DSM 13726</name>
    <dbReference type="NCBI Taxonomy" id="1193502"/>
    <lineage>
        <taxon>Bacteria</taxon>
        <taxon>Pseudomonadati</taxon>
        <taxon>Campylobacterota</taxon>
        <taxon>Epsilonproteobacteria</taxon>
        <taxon>Campylobacterales</taxon>
        <taxon>Sulfurospirillaceae</taxon>
        <taxon>Sulfurospirillum</taxon>
    </lineage>
</organism>
<feature type="domain" description="LUD" evidence="1">
    <location>
        <begin position="51"/>
        <end position="196"/>
    </location>
</feature>
<evidence type="ECO:0000259" key="1">
    <source>
        <dbReference type="Pfam" id="PF02589"/>
    </source>
</evidence>
<protein>
    <submittedName>
        <fullName evidence="2">Lactate utilization protein C</fullName>
    </submittedName>
</protein>
<dbReference type="AlphaFoldDB" id="A0A1D7TIU7"/>
<name>A0A1D7TIU7_9BACT</name>
<evidence type="ECO:0000313" key="3">
    <source>
        <dbReference type="Proteomes" id="UP000094609"/>
    </source>
</evidence>
<accession>A0A1D7TIU7</accession>
<dbReference type="SUPFAM" id="SSF100950">
    <property type="entry name" value="NagB/RpiA/CoA transferase-like"/>
    <property type="match status" value="1"/>
</dbReference>
<reference evidence="3" key="1">
    <citation type="submission" date="2016-08" db="EMBL/GenBank/DDBJ databases">
        <title>Complete genome sequence of the organohalide-respiring Epsilonproteobacterium Sulfurospirillum halorespirans.</title>
        <authorList>
            <person name="Goris T."/>
            <person name="Zimmermann J."/>
            <person name="Schenz B."/>
            <person name="Lemos M."/>
            <person name="Hackermueller J."/>
            <person name="Diekert G."/>
        </authorList>
    </citation>
    <scope>NUCLEOTIDE SEQUENCE [LARGE SCALE GENOMIC DNA]</scope>
    <source>
        <strain>DSM 13726</strain>
        <strain evidence="3">PCE-M2</strain>
    </source>
</reference>
<dbReference type="Proteomes" id="UP000094609">
    <property type="component" value="Chromosome"/>
</dbReference>
<dbReference type="EMBL" id="CP017111">
    <property type="protein sequence ID" value="AOO64860.1"/>
    <property type="molecule type" value="Genomic_DNA"/>
</dbReference>
<dbReference type="Gene3D" id="3.40.50.10420">
    <property type="entry name" value="NagB/RpiA/CoA transferase-like"/>
    <property type="match status" value="1"/>
</dbReference>
<dbReference type="Pfam" id="PF02589">
    <property type="entry name" value="LUD_dom"/>
    <property type="match status" value="1"/>
</dbReference>
<dbReference type="PATRIC" id="fig|1193502.14.peg.1095"/>
<dbReference type="PANTHER" id="PTHR43682">
    <property type="entry name" value="LACTATE UTILIZATION PROTEIN C"/>
    <property type="match status" value="1"/>
</dbReference>
<dbReference type="RefSeq" id="WP_069477704.1">
    <property type="nucleotide sequence ID" value="NZ_CP017111.1"/>
</dbReference>
<dbReference type="InterPro" id="IPR037171">
    <property type="entry name" value="NagB/RpiA_transferase-like"/>
</dbReference>